<keyword evidence="4" id="KW-0132">Cell division</keyword>
<dbReference type="GO" id="GO:0051301">
    <property type="term" value="P:cell division"/>
    <property type="evidence" value="ECO:0007669"/>
    <property type="project" value="UniProtKB-KW"/>
</dbReference>
<dbReference type="PROSITE" id="PS51900">
    <property type="entry name" value="CB"/>
    <property type="match status" value="1"/>
</dbReference>
<dbReference type="Gene3D" id="1.10.150.130">
    <property type="match status" value="1"/>
</dbReference>
<dbReference type="GO" id="GO:0007059">
    <property type="term" value="P:chromosome segregation"/>
    <property type="evidence" value="ECO:0007669"/>
    <property type="project" value="UniProtKB-KW"/>
</dbReference>
<name>A0A3B1ADX6_9ZZZZ</name>
<keyword evidence="9" id="KW-0131">Cell cycle</keyword>
<dbReference type="NCBIfam" id="TIGR02224">
    <property type="entry name" value="recomb_XerC"/>
    <property type="match status" value="1"/>
</dbReference>
<dbReference type="InterPro" id="IPR013762">
    <property type="entry name" value="Integrase-like_cat_sf"/>
</dbReference>
<dbReference type="InterPro" id="IPR011931">
    <property type="entry name" value="Recomb_XerC"/>
</dbReference>
<dbReference type="GO" id="GO:0005737">
    <property type="term" value="C:cytoplasm"/>
    <property type="evidence" value="ECO:0007669"/>
    <property type="project" value="UniProtKB-SubCell"/>
</dbReference>
<keyword evidence="6" id="KW-0229">DNA integration</keyword>
<evidence type="ECO:0000256" key="1">
    <source>
        <dbReference type="ARBA" id="ARBA00004496"/>
    </source>
</evidence>
<keyword evidence="7" id="KW-0238">DNA-binding</keyword>
<keyword evidence="8" id="KW-0233">DNA recombination</keyword>
<organism evidence="12">
    <name type="scientific">hydrothermal vent metagenome</name>
    <dbReference type="NCBI Taxonomy" id="652676"/>
    <lineage>
        <taxon>unclassified sequences</taxon>
        <taxon>metagenomes</taxon>
        <taxon>ecological metagenomes</taxon>
    </lineage>
</organism>
<dbReference type="InterPro" id="IPR010998">
    <property type="entry name" value="Integrase_recombinase_N"/>
</dbReference>
<dbReference type="Gene3D" id="1.10.443.10">
    <property type="entry name" value="Intergrase catalytic core"/>
    <property type="match status" value="1"/>
</dbReference>
<dbReference type="PANTHER" id="PTHR30349:SF81">
    <property type="entry name" value="TYROSINE RECOMBINASE XERC"/>
    <property type="match status" value="1"/>
</dbReference>
<dbReference type="GO" id="GO:0003677">
    <property type="term" value="F:DNA binding"/>
    <property type="evidence" value="ECO:0007669"/>
    <property type="project" value="UniProtKB-KW"/>
</dbReference>
<comment type="subcellular location">
    <subcellularLocation>
        <location evidence="1">Cytoplasm</location>
    </subcellularLocation>
</comment>
<dbReference type="InterPro" id="IPR023009">
    <property type="entry name" value="Tyrosine_recombinase_XerC/XerD"/>
</dbReference>
<feature type="domain" description="Core-binding (CB)" evidence="11">
    <location>
        <begin position="5"/>
        <end position="94"/>
    </location>
</feature>
<dbReference type="NCBIfam" id="NF040815">
    <property type="entry name" value="recomb_XerA_Arch"/>
    <property type="match status" value="1"/>
</dbReference>
<evidence type="ECO:0000256" key="2">
    <source>
        <dbReference type="ARBA" id="ARBA00006657"/>
    </source>
</evidence>
<dbReference type="HAMAP" id="MF_01808">
    <property type="entry name" value="Recomb_XerC_XerD"/>
    <property type="match status" value="1"/>
</dbReference>
<evidence type="ECO:0000256" key="4">
    <source>
        <dbReference type="ARBA" id="ARBA00022618"/>
    </source>
</evidence>
<evidence type="ECO:0000259" key="10">
    <source>
        <dbReference type="PROSITE" id="PS51898"/>
    </source>
</evidence>
<dbReference type="PANTHER" id="PTHR30349">
    <property type="entry name" value="PHAGE INTEGRASE-RELATED"/>
    <property type="match status" value="1"/>
</dbReference>
<reference evidence="12" key="1">
    <citation type="submission" date="2018-06" db="EMBL/GenBank/DDBJ databases">
        <authorList>
            <person name="Zhirakovskaya E."/>
        </authorList>
    </citation>
    <scope>NUCLEOTIDE SEQUENCE</scope>
</reference>
<dbReference type="GO" id="GO:0006310">
    <property type="term" value="P:DNA recombination"/>
    <property type="evidence" value="ECO:0007669"/>
    <property type="project" value="UniProtKB-KW"/>
</dbReference>
<dbReference type="CDD" id="cd00798">
    <property type="entry name" value="INT_XerDC_C"/>
    <property type="match status" value="1"/>
</dbReference>
<gene>
    <name evidence="12" type="ORF">MNBD_GAMMA21-2173</name>
</gene>
<protein>
    <submittedName>
        <fullName evidence="12">Site-specific tyrosine recombinase XerC</fullName>
    </submittedName>
</protein>
<dbReference type="NCBIfam" id="NF001399">
    <property type="entry name" value="PRK00283.1"/>
    <property type="match status" value="1"/>
</dbReference>
<keyword evidence="5" id="KW-0159">Chromosome partition</keyword>
<dbReference type="AlphaFoldDB" id="A0A3B1ADX6"/>
<dbReference type="SUPFAM" id="SSF56349">
    <property type="entry name" value="DNA breaking-rejoining enzymes"/>
    <property type="match status" value="1"/>
</dbReference>
<dbReference type="InterPro" id="IPR004107">
    <property type="entry name" value="Integrase_SAM-like_N"/>
</dbReference>
<dbReference type="InterPro" id="IPR050090">
    <property type="entry name" value="Tyrosine_recombinase_XerCD"/>
</dbReference>
<dbReference type="EMBL" id="UOFR01000052">
    <property type="protein sequence ID" value="VAW97667.1"/>
    <property type="molecule type" value="Genomic_DNA"/>
</dbReference>
<comment type="similarity">
    <text evidence="2">Belongs to the 'phage' integrase family. XerC subfamily.</text>
</comment>
<evidence type="ECO:0000256" key="9">
    <source>
        <dbReference type="ARBA" id="ARBA00023306"/>
    </source>
</evidence>
<evidence type="ECO:0000256" key="7">
    <source>
        <dbReference type="ARBA" id="ARBA00023125"/>
    </source>
</evidence>
<dbReference type="PROSITE" id="PS51898">
    <property type="entry name" value="TYR_RECOMBINASE"/>
    <property type="match status" value="1"/>
</dbReference>
<evidence type="ECO:0000313" key="12">
    <source>
        <dbReference type="EMBL" id="VAW97667.1"/>
    </source>
</evidence>
<dbReference type="InterPro" id="IPR044068">
    <property type="entry name" value="CB"/>
</dbReference>
<dbReference type="InterPro" id="IPR011010">
    <property type="entry name" value="DNA_brk_join_enz"/>
</dbReference>
<evidence type="ECO:0000256" key="8">
    <source>
        <dbReference type="ARBA" id="ARBA00023172"/>
    </source>
</evidence>
<dbReference type="Pfam" id="PF02899">
    <property type="entry name" value="Phage_int_SAM_1"/>
    <property type="match status" value="1"/>
</dbReference>
<feature type="domain" description="Tyr recombinase" evidence="10">
    <location>
        <begin position="115"/>
        <end position="299"/>
    </location>
</feature>
<evidence type="ECO:0000259" key="11">
    <source>
        <dbReference type="PROSITE" id="PS51900"/>
    </source>
</evidence>
<evidence type="ECO:0000256" key="6">
    <source>
        <dbReference type="ARBA" id="ARBA00022908"/>
    </source>
</evidence>
<dbReference type="Pfam" id="PF00589">
    <property type="entry name" value="Phage_integrase"/>
    <property type="match status" value="1"/>
</dbReference>
<dbReference type="GO" id="GO:0015074">
    <property type="term" value="P:DNA integration"/>
    <property type="evidence" value="ECO:0007669"/>
    <property type="project" value="UniProtKB-KW"/>
</dbReference>
<dbReference type="InterPro" id="IPR002104">
    <property type="entry name" value="Integrase_catalytic"/>
</dbReference>
<keyword evidence="3" id="KW-0963">Cytoplasm</keyword>
<accession>A0A3B1ADX6</accession>
<evidence type="ECO:0000256" key="3">
    <source>
        <dbReference type="ARBA" id="ARBA00022490"/>
    </source>
</evidence>
<evidence type="ECO:0000256" key="5">
    <source>
        <dbReference type="ARBA" id="ARBA00022829"/>
    </source>
</evidence>
<sequence length="315" mass="36121">MNSTVTSNLARQETDRYLHKLKYERQLSKHTLDSYARDLNRFIEHLNNNSIRALTEINEQLIQSYVALRHRRQISAKSIQRELSSIRSFFNFLISEQILTVNPAQTVRTPKTGRKLPKTLDVDQVQHYLAINDSTPIAIRDKAILELFYSSGLRLAELVNLDIAQIDLAQGMLTVTGKGDKTRVLPMGKQAIHAIQKWFKVRTSNFINDSAPKSDAVFLSSKGTRLAARSIQQRLRYWAQKQALPNHVHPHMLRHSFASHMLESSGDLRAVQELLGHSDISTTQIYTHLDFQHLARVYDQAHPRARTVKKVKNKS</sequence>
<proteinExistence type="inferred from homology"/>